<evidence type="ECO:0000313" key="1">
    <source>
        <dbReference type="EMBL" id="KAE8393454.1"/>
    </source>
</evidence>
<sequence length="237" mass="26265">MSTNALAFSARSQLSDRVAANVPKTYRDKSVVSQYPHAAALMEIVESLEGHLQNPRAPIDRAMLLNRQAILKSCPSLVATIMDLVVGLYEVVSITIHQPTNAAHGGSTPDSSAFISTGQSEIPSELAPTASYAHDVPVFQFGCLEFDPDEQEIFRNAMVRRDLVRFIEAIRHCSREIHRRQLLGNQEDKIAVQHGGFRSTRSCTDRVQLQWYQEMEHQAVRLLASVPVRCSHGDGGS</sequence>
<reference evidence="1" key="1">
    <citation type="submission" date="2019-04" db="EMBL/GenBank/DDBJ databases">
        <title>Friends and foes A comparative genomics studyof 23 Aspergillus species from section Flavi.</title>
        <authorList>
            <consortium name="DOE Joint Genome Institute"/>
            <person name="Kjaerbolling I."/>
            <person name="Vesth T."/>
            <person name="Frisvad J.C."/>
            <person name="Nybo J.L."/>
            <person name="Theobald S."/>
            <person name="Kildgaard S."/>
            <person name="Isbrandt T."/>
            <person name="Kuo A."/>
            <person name="Sato A."/>
            <person name="Lyhne E.K."/>
            <person name="Kogle M.E."/>
            <person name="Wiebenga A."/>
            <person name="Kun R.S."/>
            <person name="Lubbers R.J."/>
            <person name="Makela M.R."/>
            <person name="Barry K."/>
            <person name="Chovatia M."/>
            <person name="Clum A."/>
            <person name="Daum C."/>
            <person name="Haridas S."/>
            <person name="He G."/>
            <person name="LaButti K."/>
            <person name="Lipzen A."/>
            <person name="Mondo S."/>
            <person name="Riley R."/>
            <person name="Salamov A."/>
            <person name="Simmons B.A."/>
            <person name="Magnuson J.K."/>
            <person name="Henrissat B."/>
            <person name="Mortensen U.H."/>
            <person name="Larsen T.O."/>
            <person name="Devries R.P."/>
            <person name="Grigoriev I.V."/>
            <person name="Machida M."/>
            <person name="Baker S.E."/>
            <person name="Andersen M.R."/>
        </authorList>
    </citation>
    <scope>NUCLEOTIDE SEQUENCE [LARGE SCALE GENOMIC DNA]</scope>
    <source>
        <strain evidence="1">IBT 14317</strain>
    </source>
</reference>
<gene>
    <name evidence="1" type="ORF">BDV23DRAFT_180521</name>
</gene>
<name>A0A5N7CH25_PETAA</name>
<dbReference type="OrthoDB" id="4509355at2759"/>
<dbReference type="Proteomes" id="UP000326877">
    <property type="component" value="Unassembled WGS sequence"/>
</dbReference>
<accession>A0A5N7CH25</accession>
<protein>
    <submittedName>
        <fullName evidence="1">Uncharacterized protein</fullName>
    </submittedName>
</protein>
<organism evidence="1">
    <name type="scientific">Petromyces alliaceus</name>
    <name type="common">Aspergillus alliaceus</name>
    <dbReference type="NCBI Taxonomy" id="209559"/>
    <lineage>
        <taxon>Eukaryota</taxon>
        <taxon>Fungi</taxon>
        <taxon>Dikarya</taxon>
        <taxon>Ascomycota</taxon>
        <taxon>Pezizomycotina</taxon>
        <taxon>Eurotiomycetes</taxon>
        <taxon>Eurotiomycetidae</taxon>
        <taxon>Eurotiales</taxon>
        <taxon>Aspergillaceae</taxon>
        <taxon>Aspergillus</taxon>
        <taxon>Aspergillus subgen. Circumdati</taxon>
    </lineage>
</organism>
<proteinExistence type="predicted"/>
<dbReference type="AlphaFoldDB" id="A0A5N7CH25"/>
<dbReference type="EMBL" id="ML735229">
    <property type="protein sequence ID" value="KAE8393454.1"/>
    <property type="molecule type" value="Genomic_DNA"/>
</dbReference>